<gene>
    <name evidence="2" type="ORF">BDZ90DRAFT_161849</name>
</gene>
<dbReference type="PROSITE" id="PS51819">
    <property type="entry name" value="VOC"/>
    <property type="match status" value="1"/>
</dbReference>
<evidence type="ECO:0000313" key="3">
    <source>
        <dbReference type="Proteomes" id="UP000245884"/>
    </source>
</evidence>
<organism evidence="2 3">
    <name type="scientific">Jaminaea rosea</name>
    <dbReference type="NCBI Taxonomy" id="1569628"/>
    <lineage>
        <taxon>Eukaryota</taxon>
        <taxon>Fungi</taxon>
        <taxon>Dikarya</taxon>
        <taxon>Basidiomycota</taxon>
        <taxon>Ustilaginomycotina</taxon>
        <taxon>Exobasidiomycetes</taxon>
        <taxon>Microstromatales</taxon>
        <taxon>Microstromatales incertae sedis</taxon>
        <taxon>Jaminaea</taxon>
    </lineage>
</organism>
<dbReference type="Gene3D" id="3.10.180.10">
    <property type="entry name" value="2,3-Dihydroxybiphenyl 1,2-Dioxygenase, domain 1"/>
    <property type="match status" value="1"/>
</dbReference>
<dbReference type="RefSeq" id="XP_025362703.1">
    <property type="nucleotide sequence ID" value="XM_025503616.1"/>
</dbReference>
<dbReference type="InterPro" id="IPR029068">
    <property type="entry name" value="Glyas_Bleomycin-R_OHBP_Dase"/>
</dbReference>
<evidence type="ECO:0000259" key="1">
    <source>
        <dbReference type="PROSITE" id="PS51819"/>
    </source>
</evidence>
<reference evidence="2 3" key="1">
    <citation type="journal article" date="2018" name="Mol. Biol. Evol.">
        <title>Broad Genomic Sampling Reveals a Smut Pathogenic Ancestry of the Fungal Clade Ustilaginomycotina.</title>
        <authorList>
            <person name="Kijpornyongpan T."/>
            <person name="Mondo S.J."/>
            <person name="Barry K."/>
            <person name="Sandor L."/>
            <person name="Lee J."/>
            <person name="Lipzen A."/>
            <person name="Pangilinan J."/>
            <person name="LaButti K."/>
            <person name="Hainaut M."/>
            <person name="Henrissat B."/>
            <person name="Grigoriev I.V."/>
            <person name="Spatafora J.W."/>
            <person name="Aime M.C."/>
        </authorList>
    </citation>
    <scope>NUCLEOTIDE SEQUENCE [LARGE SCALE GENOMIC DNA]</scope>
    <source>
        <strain evidence="2 3">MCA 5214</strain>
    </source>
</reference>
<evidence type="ECO:0000313" key="2">
    <source>
        <dbReference type="EMBL" id="PWN28091.1"/>
    </source>
</evidence>
<accession>A0A316UUT6</accession>
<protein>
    <recommendedName>
        <fullName evidence="1">VOC domain-containing protein</fullName>
    </recommendedName>
</protein>
<sequence length="230" mass="25677">MVAFYARRPELHLVLPDETPELTSSLQKRYERRVANDALYLPKSTNMGLPAWMSTGEKYNYEDEDEGVTSIKTPPPSRSATFKRSIPCFFVSHIPTALPWYEEVLGFKVVGKADAGRAELHRAAPGSSPKTTGQGSVDGVSIYLRRHLDAESAPPKGSLWIEVDKVDDLYQEVTHKLEKYAQGLDNYFPPRHFGSAKVQAKPRNSGFGERAMTVVDDAGNSIIFFQVLDQ</sequence>
<dbReference type="OrthoDB" id="1077582at2759"/>
<dbReference type="Pfam" id="PF00903">
    <property type="entry name" value="Glyoxalase"/>
    <property type="match status" value="1"/>
</dbReference>
<name>A0A316UUT6_9BASI</name>
<dbReference type="SUPFAM" id="SSF54593">
    <property type="entry name" value="Glyoxalase/Bleomycin resistance protein/Dihydroxybiphenyl dioxygenase"/>
    <property type="match status" value="1"/>
</dbReference>
<dbReference type="InterPro" id="IPR037523">
    <property type="entry name" value="VOC_core"/>
</dbReference>
<proteinExistence type="predicted"/>
<feature type="domain" description="VOC" evidence="1">
    <location>
        <begin position="81"/>
        <end position="227"/>
    </location>
</feature>
<dbReference type="AlphaFoldDB" id="A0A316UUT6"/>
<keyword evidence="3" id="KW-1185">Reference proteome</keyword>
<dbReference type="EMBL" id="KZ819666">
    <property type="protein sequence ID" value="PWN28091.1"/>
    <property type="molecule type" value="Genomic_DNA"/>
</dbReference>
<dbReference type="GeneID" id="37025439"/>
<dbReference type="Proteomes" id="UP000245884">
    <property type="component" value="Unassembled WGS sequence"/>
</dbReference>
<dbReference type="InterPro" id="IPR004360">
    <property type="entry name" value="Glyas_Fos-R_dOase_dom"/>
</dbReference>